<evidence type="ECO:0000256" key="1">
    <source>
        <dbReference type="SAM" id="MobiDB-lite"/>
    </source>
</evidence>
<keyword evidence="2" id="KW-0472">Membrane</keyword>
<keyword evidence="2" id="KW-0812">Transmembrane</keyword>
<dbReference type="HOGENOM" id="CLU_1315825_0_0_1"/>
<dbReference type="RefSeq" id="XP_007315769.1">
    <property type="nucleotide sequence ID" value="XM_007315707.1"/>
</dbReference>
<evidence type="ECO:0000313" key="4">
    <source>
        <dbReference type="EMBL" id="EGO27678.1"/>
    </source>
</evidence>
<dbReference type="KEGG" id="sla:SERLADRAFT_461549"/>
<feature type="transmembrane region" description="Helical" evidence="2">
    <location>
        <begin position="96"/>
        <end position="123"/>
    </location>
</feature>
<proteinExistence type="predicted"/>
<dbReference type="EMBL" id="GL945431">
    <property type="protein sequence ID" value="EGO27678.1"/>
    <property type="molecule type" value="Genomic_DNA"/>
</dbReference>
<accession>F8NPB3</accession>
<dbReference type="GeneID" id="18818239"/>
<organism>
    <name type="scientific">Serpula lacrymans var. lacrymans (strain S7.9)</name>
    <name type="common">Dry rot fungus</name>
    <dbReference type="NCBI Taxonomy" id="578457"/>
    <lineage>
        <taxon>Eukaryota</taxon>
        <taxon>Fungi</taxon>
        <taxon>Dikarya</taxon>
        <taxon>Basidiomycota</taxon>
        <taxon>Agaricomycotina</taxon>
        <taxon>Agaricomycetes</taxon>
        <taxon>Agaricomycetidae</taxon>
        <taxon>Boletales</taxon>
        <taxon>Coniophorineae</taxon>
        <taxon>Serpulaceae</taxon>
        <taxon>Serpula</taxon>
    </lineage>
</organism>
<feature type="compositionally biased region" description="Pro residues" evidence="1">
    <location>
        <begin position="161"/>
        <end position="174"/>
    </location>
</feature>
<keyword evidence="3" id="KW-0732">Signal</keyword>
<evidence type="ECO:0000256" key="2">
    <source>
        <dbReference type="SAM" id="Phobius"/>
    </source>
</evidence>
<reference evidence="4" key="1">
    <citation type="submission" date="2011-04" db="EMBL/GenBank/DDBJ databases">
        <title>Evolution of plant cell wall degrading machinery underlies the functional diversity of forest fungi.</title>
        <authorList>
            <consortium name="US DOE Joint Genome Institute (JGI-PGF)"/>
            <person name="Eastwood D.C."/>
            <person name="Floudas D."/>
            <person name="Binder M."/>
            <person name="Majcherczyk A."/>
            <person name="Schneider P."/>
            <person name="Aerts A."/>
            <person name="Asiegbu F.O."/>
            <person name="Baker S.E."/>
            <person name="Barry K."/>
            <person name="Bendiksby M."/>
            <person name="Blumentritt M."/>
            <person name="Coutinho P.M."/>
            <person name="Cullen D."/>
            <person name="Cullen D."/>
            <person name="Gathman A."/>
            <person name="Goodell B."/>
            <person name="Henrissat B."/>
            <person name="Ihrmark K."/>
            <person name="Kauserud H."/>
            <person name="Kohler A."/>
            <person name="LaButti K."/>
            <person name="Lapidus A."/>
            <person name="Lavin J.L."/>
            <person name="Lee Y.-H."/>
            <person name="Lindquist E."/>
            <person name="Lilly W."/>
            <person name="Lucas S."/>
            <person name="Morin E."/>
            <person name="Murat C."/>
            <person name="Oguiza J.A."/>
            <person name="Park J."/>
            <person name="Pisabarro A.G."/>
            <person name="Riley R."/>
            <person name="Rosling A."/>
            <person name="Salamov A."/>
            <person name="Schmidt O."/>
            <person name="Schmutz J."/>
            <person name="Skrede I."/>
            <person name="Stenlid J."/>
            <person name="Wiebenga A."/>
            <person name="Xie X."/>
            <person name="Kues U."/>
            <person name="Hibbett D.S."/>
            <person name="Hoffmeister D."/>
            <person name="Hogberg N."/>
            <person name="Martin F."/>
            <person name="Grigoriev I.V."/>
            <person name="Watkinson S.C."/>
        </authorList>
    </citation>
    <scope>NUCLEOTIDE SEQUENCE</scope>
    <source>
        <strain evidence="4">S7.9</strain>
    </source>
</reference>
<gene>
    <name evidence="4" type="ORF">SERLADRAFT_461549</name>
</gene>
<dbReference type="AlphaFoldDB" id="F8NPB3"/>
<sequence length="191" mass="21170">MRWPSVCTFCLLYLLLCSVSSAKVLDVVPGSSRFPSSLSSGAHCTLLPSTTTHNKAPVPTSTSFTPTPHLASNYIIPTATPTATHRGSRPHRHHRLYAVTIFFIVVGCICAIASFLCCFRCWYGWFRTPRQDGVAILVSRFRIDREMAELQSEPRGYWSSHPPPPPYQPPPPRYEPTEGCPTSEIGAEPIP</sequence>
<keyword evidence="2" id="KW-1133">Transmembrane helix</keyword>
<feature type="chain" id="PRO_5003381516" evidence="3">
    <location>
        <begin position="23"/>
        <end position="191"/>
    </location>
</feature>
<name>F8NPB3_SERL9</name>
<evidence type="ECO:0000256" key="3">
    <source>
        <dbReference type="SAM" id="SignalP"/>
    </source>
</evidence>
<protein>
    <submittedName>
        <fullName evidence="4">Uncharacterized protein</fullName>
    </submittedName>
</protein>
<dbReference type="OrthoDB" id="2755611at2759"/>
<feature type="signal peptide" evidence="3">
    <location>
        <begin position="1"/>
        <end position="22"/>
    </location>
</feature>
<feature type="region of interest" description="Disordered" evidence="1">
    <location>
        <begin position="152"/>
        <end position="191"/>
    </location>
</feature>
<dbReference type="Proteomes" id="UP000008064">
    <property type="component" value="Unassembled WGS sequence"/>
</dbReference>